<evidence type="ECO:0000259" key="8">
    <source>
        <dbReference type="PROSITE" id="PS50041"/>
    </source>
</evidence>
<evidence type="ECO:0000256" key="7">
    <source>
        <dbReference type="SAM" id="Phobius"/>
    </source>
</evidence>
<dbReference type="InterPro" id="IPR001304">
    <property type="entry name" value="C-type_lectin-like"/>
</dbReference>
<feature type="transmembrane region" description="Helical" evidence="7">
    <location>
        <begin position="47"/>
        <end position="68"/>
    </location>
</feature>
<dbReference type="InterPro" id="IPR058533">
    <property type="entry name" value="Cation_efflux_TM"/>
</dbReference>
<dbReference type="Gene3D" id="1.20.1510.10">
    <property type="entry name" value="Cation efflux protein transmembrane domain"/>
    <property type="match status" value="1"/>
</dbReference>
<dbReference type="PANTHER" id="PTHR45820:SF4">
    <property type="entry name" value="ZINC TRANSPORTER 63C, ISOFORM F"/>
    <property type="match status" value="1"/>
</dbReference>
<dbReference type="InterPro" id="IPR002524">
    <property type="entry name" value="Cation_efflux"/>
</dbReference>
<dbReference type="SUPFAM" id="SSF161111">
    <property type="entry name" value="Cation efflux protein transmembrane domain-like"/>
    <property type="match status" value="1"/>
</dbReference>
<keyword evidence="9" id="KW-0489">Methyltransferase</keyword>
<dbReference type="Gene3D" id="3.10.100.10">
    <property type="entry name" value="Mannose-Binding Protein A, subunit A"/>
    <property type="match status" value="1"/>
</dbReference>
<keyword evidence="4" id="KW-0862">Zinc</keyword>
<evidence type="ECO:0000256" key="6">
    <source>
        <dbReference type="ARBA" id="ARBA00023136"/>
    </source>
</evidence>
<evidence type="ECO:0000256" key="4">
    <source>
        <dbReference type="ARBA" id="ARBA00022833"/>
    </source>
</evidence>
<organism evidence="9">
    <name type="scientific">Brachionus koreanus</name>
    <dbReference type="NCBI Taxonomy" id="1199090"/>
    <lineage>
        <taxon>Eukaryota</taxon>
        <taxon>Metazoa</taxon>
        <taxon>Spiralia</taxon>
        <taxon>Gnathifera</taxon>
        <taxon>Rotifera</taxon>
        <taxon>Eurotatoria</taxon>
        <taxon>Monogononta</taxon>
        <taxon>Pseudotrocha</taxon>
        <taxon>Ploima</taxon>
        <taxon>Brachionidae</taxon>
        <taxon>Brachionus</taxon>
    </lineage>
</organism>
<dbReference type="SUPFAM" id="SSF56436">
    <property type="entry name" value="C-type lectin-like"/>
    <property type="match status" value="2"/>
</dbReference>
<accession>A0A4Y6ES88</accession>
<feature type="transmembrane region" description="Helical" evidence="7">
    <location>
        <begin position="166"/>
        <end position="190"/>
    </location>
</feature>
<dbReference type="SMART" id="SM00034">
    <property type="entry name" value="CLECT"/>
    <property type="match status" value="1"/>
</dbReference>
<dbReference type="GO" id="GO:0006882">
    <property type="term" value="P:intracellular zinc ion homeostasis"/>
    <property type="evidence" value="ECO:0007669"/>
    <property type="project" value="TreeGrafter"/>
</dbReference>
<reference evidence="9" key="1">
    <citation type="submission" date="2018-11" db="EMBL/GenBank/DDBJ databases">
        <authorList>
            <person name="Kim M.-S."/>
            <person name="Lee Y.-H."/>
            <person name="Lee J.-S."/>
        </authorList>
    </citation>
    <scope>NUCLEOTIDE SEQUENCE</scope>
</reference>
<dbReference type="InterPro" id="IPR016187">
    <property type="entry name" value="CTDL_fold"/>
</dbReference>
<name>A0A4Y6ES88_9BILA</name>
<protein>
    <submittedName>
        <fullName evidence="9">Lysine-specific demethylase PHF2</fullName>
    </submittedName>
</protein>
<feature type="transmembrane region" description="Helical" evidence="7">
    <location>
        <begin position="127"/>
        <end position="146"/>
    </location>
</feature>
<keyword evidence="6 7" id="KW-0472">Membrane</keyword>
<dbReference type="PANTHER" id="PTHR45820">
    <property type="entry name" value="FI23527P1"/>
    <property type="match status" value="1"/>
</dbReference>
<keyword evidence="3 7" id="KW-0812">Transmembrane</keyword>
<evidence type="ECO:0000256" key="1">
    <source>
        <dbReference type="ARBA" id="ARBA00004141"/>
    </source>
</evidence>
<keyword evidence="9" id="KW-0808">Transferase</keyword>
<dbReference type="Pfam" id="PF01545">
    <property type="entry name" value="Cation_efflux"/>
    <property type="match status" value="1"/>
</dbReference>
<feature type="transmembrane region" description="Helical" evidence="7">
    <location>
        <begin position="88"/>
        <end position="107"/>
    </location>
</feature>
<evidence type="ECO:0000256" key="5">
    <source>
        <dbReference type="ARBA" id="ARBA00022989"/>
    </source>
</evidence>
<keyword evidence="5 7" id="KW-1133">Transmembrane helix</keyword>
<evidence type="ECO:0000256" key="3">
    <source>
        <dbReference type="ARBA" id="ARBA00022692"/>
    </source>
</evidence>
<proteinExistence type="evidence at transcript level"/>
<dbReference type="PROSITE" id="PS50041">
    <property type="entry name" value="C_TYPE_LECTIN_2"/>
    <property type="match status" value="1"/>
</dbReference>
<dbReference type="GO" id="GO:0008168">
    <property type="term" value="F:methyltransferase activity"/>
    <property type="evidence" value="ECO:0007669"/>
    <property type="project" value="UniProtKB-KW"/>
</dbReference>
<dbReference type="GO" id="GO:0032259">
    <property type="term" value="P:methylation"/>
    <property type="evidence" value="ECO:0007669"/>
    <property type="project" value="UniProtKB-KW"/>
</dbReference>
<feature type="domain" description="C-type lectin" evidence="8">
    <location>
        <begin position="278"/>
        <end position="401"/>
    </location>
</feature>
<evidence type="ECO:0000256" key="2">
    <source>
        <dbReference type="ARBA" id="ARBA00008873"/>
    </source>
</evidence>
<dbReference type="InterPro" id="IPR016186">
    <property type="entry name" value="C-type_lectin-like/link_sf"/>
</dbReference>
<dbReference type="InterPro" id="IPR027469">
    <property type="entry name" value="Cation_efflux_TMD_sf"/>
</dbReference>
<sequence>MIFEKQKVENKKNCFTKTVLLITVISLTLCFFVIELTVGQITKSNALVADSFHIFGDMLSLIVGLAAVRFSKRKTSKRNTFGWARAEVVGSLVNCVLLEALCFTIVIESVTRFLEPEPVKKIDLLLAVGGGRFTLNIVTLTLFSLYKYRERKNRKQKYLNMNLQSVFLNAIGDSLGSVAVIVSGLIIKFAPPKDVLDTDKKMFKIYFTLTLSVLVILLKPSSGHFGSIRLKYGQPCKSDYECSTSFKCIDSSCRCPKNSVWSLWHQRCKVCPYQWVPYNDQCYFISNFKKDWYGAKFECEKRKSSLLVIGPEHVLDFSINFFSTFRLDGQFHIGAKADVLPSNWTWLSGESIPSSGHIWSDCYSPMRNDADPLKLTHGCALVSKFGLSTSNCRNVERFICYNDENTKRGQSVFTKVEHSFEIMNLIEKRCKYDYQCAHGQQCLNNICQCQPGSIYAYASRKCLQGTVVGFIDYLASKQHHDLFVSKFEMSWFDGYMWTETNKMNLFAPKNLLDLVHLLEFVGQNNLQGPFWIGGIRIGTSNFLVDRTLITDGPWFRSFKNCPAGSLNPPVQAENLCLAIDKNELVFLDCLNDYKFIAFDGSLKNSINLTQLNIPLPVVVLTRTIVIVDVIIVNPRVGPLRSMALQTDSPILEEIKNLILGQMRTIFISYTCIGFWISKPGGSFALTVSASSAEFTESEFENKKQLAVEYYNAFSLLFIQNKPVYESILIPAFTIVKIEIDFFRIVDTREERFLTEIIKTKLICVGALITSLECQVSVEIEPTEKTTTVPSTTVLSTTVPSTTVLSTTVPSTTVLSTTIPSTTVLSTTDLSTTFPSTTVFSTTVPSTTFPSTTDFSTTVPSTTVP</sequence>
<dbReference type="GO" id="GO:0005385">
    <property type="term" value="F:zinc ion transmembrane transporter activity"/>
    <property type="evidence" value="ECO:0007669"/>
    <property type="project" value="TreeGrafter"/>
</dbReference>
<evidence type="ECO:0000313" key="9">
    <source>
        <dbReference type="EMBL" id="QDF21462.1"/>
    </source>
</evidence>
<dbReference type="EMBL" id="MK234838">
    <property type="protein sequence ID" value="QDF21462.1"/>
    <property type="molecule type" value="mRNA"/>
</dbReference>
<dbReference type="AlphaFoldDB" id="A0A4Y6ES88"/>
<dbReference type="NCBIfam" id="TIGR01297">
    <property type="entry name" value="CDF"/>
    <property type="match status" value="1"/>
</dbReference>
<feature type="transmembrane region" description="Helical" evidence="7">
    <location>
        <begin position="20"/>
        <end position="41"/>
    </location>
</feature>
<comment type="subcellular location">
    <subcellularLocation>
        <location evidence="1">Membrane</location>
        <topology evidence="1">Multi-pass membrane protein</topology>
    </subcellularLocation>
</comment>
<comment type="similarity">
    <text evidence="2">Belongs to the cation diffusion facilitator (CDF) transporter (TC 2.A.4) family. SLC30A subfamily.</text>
</comment>
<dbReference type="GO" id="GO:0016020">
    <property type="term" value="C:membrane"/>
    <property type="evidence" value="ECO:0007669"/>
    <property type="project" value="UniProtKB-SubCell"/>
</dbReference>